<dbReference type="KEGG" id="lgi:LOTGIDRAFT_158542"/>
<proteinExistence type="predicted"/>
<evidence type="ECO:0000313" key="2">
    <source>
        <dbReference type="EMBL" id="ESO99457.1"/>
    </source>
</evidence>
<gene>
    <name evidence="2" type="ORF">LOTGIDRAFT_158542</name>
</gene>
<organism evidence="2 3">
    <name type="scientific">Lottia gigantea</name>
    <name type="common">Giant owl limpet</name>
    <dbReference type="NCBI Taxonomy" id="225164"/>
    <lineage>
        <taxon>Eukaryota</taxon>
        <taxon>Metazoa</taxon>
        <taxon>Spiralia</taxon>
        <taxon>Lophotrochozoa</taxon>
        <taxon>Mollusca</taxon>
        <taxon>Gastropoda</taxon>
        <taxon>Patellogastropoda</taxon>
        <taxon>Lottioidea</taxon>
        <taxon>Lottiidae</taxon>
        <taxon>Lottia</taxon>
    </lineage>
</organism>
<keyword evidence="3" id="KW-1185">Reference proteome</keyword>
<evidence type="ECO:0000313" key="3">
    <source>
        <dbReference type="Proteomes" id="UP000030746"/>
    </source>
</evidence>
<reference evidence="2 3" key="1">
    <citation type="journal article" date="2013" name="Nature">
        <title>Insights into bilaterian evolution from three spiralian genomes.</title>
        <authorList>
            <person name="Simakov O."/>
            <person name="Marletaz F."/>
            <person name="Cho S.J."/>
            <person name="Edsinger-Gonzales E."/>
            <person name="Havlak P."/>
            <person name="Hellsten U."/>
            <person name="Kuo D.H."/>
            <person name="Larsson T."/>
            <person name="Lv J."/>
            <person name="Arendt D."/>
            <person name="Savage R."/>
            <person name="Osoegawa K."/>
            <person name="de Jong P."/>
            <person name="Grimwood J."/>
            <person name="Chapman J.A."/>
            <person name="Shapiro H."/>
            <person name="Aerts A."/>
            <person name="Otillar R.P."/>
            <person name="Terry A.Y."/>
            <person name="Boore J.L."/>
            <person name="Grigoriev I.V."/>
            <person name="Lindberg D.R."/>
            <person name="Seaver E.C."/>
            <person name="Weisblat D.A."/>
            <person name="Putnam N.H."/>
            <person name="Rokhsar D.S."/>
        </authorList>
    </citation>
    <scope>NUCLEOTIDE SEQUENCE [LARGE SCALE GENOMIC DNA]</scope>
</reference>
<evidence type="ECO:0000256" key="1">
    <source>
        <dbReference type="SAM" id="Coils"/>
    </source>
</evidence>
<feature type="coiled-coil region" evidence="1">
    <location>
        <begin position="97"/>
        <end position="165"/>
    </location>
</feature>
<dbReference type="EMBL" id="KB201037">
    <property type="protein sequence ID" value="ESO99457.1"/>
    <property type="molecule type" value="Genomic_DNA"/>
</dbReference>
<keyword evidence="1" id="KW-0175">Coiled coil</keyword>
<name>V4AQF3_LOTGI</name>
<dbReference type="AlphaFoldDB" id="V4AQF3"/>
<dbReference type="OrthoDB" id="6282662at2759"/>
<dbReference type="HOGENOM" id="CLU_023431_6_0_1"/>
<dbReference type="RefSeq" id="XP_009049944.1">
    <property type="nucleotide sequence ID" value="XM_009051696.1"/>
</dbReference>
<protein>
    <submittedName>
        <fullName evidence="2">Uncharacterized protein</fullName>
    </submittedName>
</protein>
<accession>V4AQF3</accession>
<dbReference type="CTD" id="20237788"/>
<dbReference type="Proteomes" id="UP000030746">
    <property type="component" value="Unassembled WGS sequence"/>
</dbReference>
<dbReference type="GeneID" id="20237788"/>
<sequence length="531" mass="62359">MIVAHAPKTYFGSGDIQKSLGSFPGFPWAKYPREKHLPGHNYTGPVNKNHLEDKISNVKRFFKRQLNNKNTILQQEVQRLISFIQKELVNVANKTELQNLISLISKLEDKIAKQKLDIQLLIDNIPDENEDTFQQELNALETKLNSELQKELTNIKKQIQNIDDSEIKTYIQQQIQNIDDSEIKTYIHQQIQNIDDSEIKTYIHQPIQNIDDSVIQQQITTINNLVLKQDKNIVALEKKFFKKESYYFNLPFKNLGDYVASITDNFDRSRDYEYGITANIRVYSPSSINQPQYIFDSNVDLYSIPFIFHGKITIEITFPFQVKVDSIFFKQISYSSNIKFNVRKVLQFINGTKNVETKELEINDENSKVNHLYEIKTSGKYIDRFRMLIIPDKEEDEFILRDFDLILETETPPSMNIIRNPEPQKARNTYEFLRTTDFQYVKLYFVDNDIFYSIDIHKSQQSQKILITTIRDDVYVKIIIYIEKPKFSVHLNKINDAKEQISLVTVKVVFINSIIDLKYFPTFGLSEIHLI</sequence>